<dbReference type="Pfam" id="PF08774">
    <property type="entry name" value="VRR_NUC"/>
    <property type="match status" value="1"/>
</dbReference>
<evidence type="ECO:0000256" key="1">
    <source>
        <dbReference type="ARBA" id="ARBA00001946"/>
    </source>
</evidence>
<comment type="caution">
    <text evidence="5">The sequence shown here is derived from an EMBL/GenBank/DDBJ whole genome shotgun (WGS) entry which is preliminary data.</text>
</comment>
<dbReference type="InterPro" id="IPR014883">
    <property type="entry name" value="VRR_NUC"/>
</dbReference>
<dbReference type="SMART" id="SM00990">
    <property type="entry name" value="VRR_NUC"/>
    <property type="match status" value="1"/>
</dbReference>
<sequence length="136" mass="15303">MANKALPVPTEAQEQTTLFEWARLQRGKYPEIDLLFHVPNGGSRNRVEAARLQAQGVKSGVPDLCLPVPRGRFHGLYIELKRRRGGRIEPEQTAWLEELIKQGYSVAICRGWEAAAEIILRYLEGKNDGEKTSGSF</sequence>
<evidence type="ECO:0000259" key="4">
    <source>
        <dbReference type="SMART" id="SM00990"/>
    </source>
</evidence>
<keyword evidence="2" id="KW-0540">Nuclease</keyword>
<dbReference type="AlphaFoldDB" id="A0A645FWL0"/>
<protein>
    <recommendedName>
        <fullName evidence="4">VRR-NUC domain-containing protein</fullName>
    </recommendedName>
</protein>
<evidence type="ECO:0000256" key="3">
    <source>
        <dbReference type="ARBA" id="ARBA00022801"/>
    </source>
</evidence>
<evidence type="ECO:0000313" key="5">
    <source>
        <dbReference type="EMBL" id="MPN16333.1"/>
    </source>
</evidence>
<dbReference type="GO" id="GO:0003676">
    <property type="term" value="F:nucleic acid binding"/>
    <property type="evidence" value="ECO:0007669"/>
    <property type="project" value="InterPro"/>
</dbReference>
<gene>
    <name evidence="5" type="ORF">SDC9_163672</name>
</gene>
<dbReference type="GO" id="GO:0004518">
    <property type="term" value="F:nuclease activity"/>
    <property type="evidence" value="ECO:0007669"/>
    <property type="project" value="UniProtKB-KW"/>
</dbReference>
<dbReference type="GO" id="GO:0016788">
    <property type="term" value="F:hydrolase activity, acting on ester bonds"/>
    <property type="evidence" value="ECO:0007669"/>
    <property type="project" value="InterPro"/>
</dbReference>
<proteinExistence type="predicted"/>
<evidence type="ECO:0000256" key="2">
    <source>
        <dbReference type="ARBA" id="ARBA00022722"/>
    </source>
</evidence>
<accession>A0A645FWL0</accession>
<dbReference type="EMBL" id="VSSQ01063269">
    <property type="protein sequence ID" value="MPN16333.1"/>
    <property type="molecule type" value="Genomic_DNA"/>
</dbReference>
<keyword evidence="3" id="KW-0378">Hydrolase</keyword>
<feature type="domain" description="VRR-NUC" evidence="4">
    <location>
        <begin position="9"/>
        <end position="113"/>
    </location>
</feature>
<comment type="cofactor">
    <cofactor evidence="1">
        <name>Mg(2+)</name>
        <dbReference type="ChEBI" id="CHEBI:18420"/>
    </cofactor>
</comment>
<organism evidence="5">
    <name type="scientific">bioreactor metagenome</name>
    <dbReference type="NCBI Taxonomy" id="1076179"/>
    <lineage>
        <taxon>unclassified sequences</taxon>
        <taxon>metagenomes</taxon>
        <taxon>ecological metagenomes</taxon>
    </lineage>
</organism>
<name>A0A645FWL0_9ZZZZ</name>
<reference evidence="5" key="1">
    <citation type="submission" date="2019-08" db="EMBL/GenBank/DDBJ databases">
        <authorList>
            <person name="Kucharzyk K."/>
            <person name="Murdoch R.W."/>
            <person name="Higgins S."/>
            <person name="Loffler F."/>
        </authorList>
    </citation>
    <scope>NUCLEOTIDE SEQUENCE</scope>
</reference>
<dbReference type="InterPro" id="IPR011856">
    <property type="entry name" value="tRNA_endonuc-like_dom_sf"/>
</dbReference>
<dbReference type="Gene3D" id="3.40.1350.10">
    <property type="match status" value="1"/>
</dbReference>